<evidence type="ECO:0000256" key="7">
    <source>
        <dbReference type="SAM" id="Phobius"/>
    </source>
</evidence>
<dbReference type="GO" id="GO:0005886">
    <property type="term" value="C:plasma membrane"/>
    <property type="evidence" value="ECO:0007669"/>
    <property type="project" value="UniProtKB-SubCell"/>
</dbReference>
<dbReference type="Gene3D" id="1.10.1760.20">
    <property type="match status" value="1"/>
</dbReference>
<dbReference type="EMBL" id="LWMS01000010">
    <property type="protein sequence ID" value="PWL08682.1"/>
    <property type="molecule type" value="Genomic_DNA"/>
</dbReference>
<keyword evidence="2" id="KW-0813">Transport</keyword>
<evidence type="ECO:0000313" key="10">
    <source>
        <dbReference type="Proteomes" id="UP000217528"/>
    </source>
</evidence>
<proteinExistence type="predicted"/>
<reference evidence="8 10" key="2">
    <citation type="journal article" date="2017" name="BMC Genomics">
        <title>Genomic analysis of methanogenic archaea reveals a shift towards energy conservation.</title>
        <authorList>
            <person name="Gilmore S.P."/>
            <person name="Henske J.K."/>
            <person name="Sexton J.A."/>
            <person name="Solomon K.V."/>
            <person name="Seppala S."/>
            <person name="Yoo J.I."/>
            <person name="Huyett L.M."/>
            <person name="Pressman A."/>
            <person name="Cogan J.Z."/>
            <person name="Kivenson V."/>
            <person name="Peng X."/>
            <person name="Tan Y."/>
            <person name="Valentine D.L."/>
            <person name="O'Malley M.A."/>
        </authorList>
    </citation>
    <scope>NUCLEOTIDE SEQUENCE [LARGE SCALE GENOMIC DNA]</scope>
    <source>
        <strain evidence="8 10">1R-7</strain>
    </source>
</reference>
<dbReference type="GO" id="GO:0000041">
    <property type="term" value="P:transition metal ion transport"/>
    <property type="evidence" value="ECO:0007669"/>
    <property type="project" value="InterPro"/>
</dbReference>
<dbReference type="Proteomes" id="UP000217528">
    <property type="component" value="Unassembled WGS sequence"/>
</dbReference>
<evidence type="ECO:0000256" key="3">
    <source>
        <dbReference type="ARBA" id="ARBA00022475"/>
    </source>
</evidence>
<comment type="subcellular location">
    <subcellularLocation>
        <location evidence="1">Cell membrane</location>
        <topology evidence="1">Multi-pass membrane protein</topology>
    </subcellularLocation>
</comment>
<dbReference type="PANTHER" id="PTHR34229:SF1">
    <property type="entry name" value="METAL TRANSPORT PROTEIN HI_1621-RELATED"/>
    <property type="match status" value="1"/>
</dbReference>
<keyword evidence="10" id="KW-1185">Reference proteome</keyword>
<evidence type="ECO:0000256" key="2">
    <source>
        <dbReference type="ARBA" id="ARBA00022448"/>
    </source>
</evidence>
<keyword evidence="6 7" id="KW-0472">Membrane</keyword>
<feature type="transmembrane region" description="Helical" evidence="7">
    <location>
        <begin position="135"/>
        <end position="158"/>
    </location>
</feature>
<accession>A0A2A2HC96</accession>
<dbReference type="InterPro" id="IPR002751">
    <property type="entry name" value="CbiM/NikMN"/>
</dbReference>
<dbReference type="EMBL" id="LMVN01000024">
    <property type="protein sequence ID" value="PAV06916.1"/>
    <property type="molecule type" value="Genomic_DNA"/>
</dbReference>
<dbReference type="PANTHER" id="PTHR34229">
    <property type="entry name" value="METAL TRANSPORT PROTEIN HI_1621-RELATED"/>
    <property type="match status" value="1"/>
</dbReference>
<evidence type="ECO:0000256" key="5">
    <source>
        <dbReference type="ARBA" id="ARBA00022989"/>
    </source>
</evidence>
<dbReference type="RefSeq" id="WP_095609090.1">
    <property type="nucleotide sequence ID" value="NZ_CAUHCB010000001.1"/>
</dbReference>
<keyword evidence="4 7" id="KW-0812">Transmembrane</keyword>
<evidence type="ECO:0000256" key="4">
    <source>
        <dbReference type="ARBA" id="ARBA00022692"/>
    </source>
</evidence>
<keyword evidence="5 7" id="KW-1133">Transmembrane helix</keyword>
<feature type="transmembrane region" description="Helical" evidence="7">
    <location>
        <begin position="164"/>
        <end position="190"/>
    </location>
</feature>
<dbReference type="AlphaFoldDB" id="A0A2A2HC96"/>
<evidence type="ECO:0000313" key="11">
    <source>
        <dbReference type="Proteomes" id="UP000246004"/>
    </source>
</evidence>
<name>A0A2A2HC96_9EURY</name>
<protein>
    <submittedName>
        <fullName evidence="9">Fused nickel transport protein NikMN</fullName>
    </submittedName>
</protein>
<comment type="caution">
    <text evidence="8">The sequence shown here is derived from an EMBL/GenBank/DDBJ whole genome shotgun (WGS) entry which is preliminary data.</text>
</comment>
<organism evidence="8 10">
    <name type="scientific">Methanosphaera cuniculi</name>
    <dbReference type="NCBI Taxonomy" id="1077256"/>
    <lineage>
        <taxon>Archaea</taxon>
        <taxon>Methanobacteriati</taxon>
        <taxon>Methanobacteriota</taxon>
        <taxon>Methanomada group</taxon>
        <taxon>Methanobacteria</taxon>
        <taxon>Methanobacteriales</taxon>
        <taxon>Methanobacteriaceae</taxon>
        <taxon>Methanosphaera</taxon>
    </lineage>
</organism>
<evidence type="ECO:0000256" key="6">
    <source>
        <dbReference type="ARBA" id="ARBA00023136"/>
    </source>
</evidence>
<keyword evidence="3" id="KW-1003">Cell membrane</keyword>
<dbReference type="OrthoDB" id="82525at2157"/>
<feature type="transmembrane region" description="Helical" evidence="7">
    <location>
        <begin position="110"/>
        <end position="128"/>
    </location>
</feature>
<dbReference type="Proteomes" id="UP000246004">
    <property type="component" value="Unassembled WGS sequence"/>
</dbReference>
<evidence type="ECO:0000256" key="1">
    <source>
        <dbReference type="ARBA" id="ARBA00004651"/>
    </source>
</evidence>
<feature type="transmembrane region" description="Helical" evidence="7">
    <location>
        <begin position="42"/>
        <end position="66"/>
    </location>
</feature>
<sequence length="207" mass="22112">MHIPDGLIGMGYPLLVSLLLVILILAIIIYKSKDTLSEKNIPMIALLTVVAVLVQLVELPLPVAACVHISLITFITLYNFRTSIIVYTLVTIIQALFIHEGGVSTIGLNLLNLAILGPVFSLALYKAFAKINKYLAIGISAFGTIVLLGVVVSIEYAIAGVYPIGFGLITIVPIEALVGVLEAVVTLVLMKALKDIKPELVPVLADN</sequence>
<feature type="transmembrane region" description="Helical" evidence="7">
    <location>
        <begin position="12"/>
        <end position="30"/>
    </location>
</feature>
<evidence type="ECO:0000313" key="9">
    <source>
        <dbReference type="EMBL" id="PWL08682.1"/>
    </source>
</evidence>
<feature type="transmembrane region" description="Helical" evidence="7">
    <location>
        <begin position="78"/>
        <end position="98"/>
    </location>
</feature>
<evidence type="ECO:0000313" key="8">
    <source>
        <dbReference type="EMBL" id="PAV06916.1"/>
    </source>
</evidence>
<dbReference type="Pfam" id="PF01891">
    <property type="entry name" value="CbiM"/>
    <property type="match status" value="1"/>
</dbReference>
<reference evidence="9 11" key="1">
    <citation type="submission" date="2016-04" db="EMBL/GenBank/DDBJ databases">
        <title>Genome sequence of Methanosphaera cuniculi DSM 4103.</title>
        <authorList>
            <person name="Poehlein A."/>
            <person name="Seedorf H."/>
            <person name="Daniel R."/>
        </authorList>
    </citation>
    <scope>NUCLEOTIDE SEQUENCE [LARGE SCALE GENOMIC DNA]</scope>
    <source>
        <strain evidence="9 11">DSM 4103</strain>
    </source>
</reference>
<gene>
    <name evidence="9" type="primary">nikMN_2</name>
    <name evidence="8" type="ORF">ASJ82_07315</name>
    <name evidence="9" type="ORF">MSCUN_03950</name>
</gene>